<feature type="domain" description="LD-carboxypeptidase N-terminal" evidence="7">
    <location>
        <begin position="48"/>
        <end position="163"/>
    </location>
</feature>
<evidence type="ECO:0000256" key="4">
    <source>
        <dbReference type="ARBA" id="ARBA00022801"/>
    </source>
</evidence>
<accession>E5X185</accession>
<dbReference type="HOGENOM" id="CLU_034346_3_1_10"/>
<dbReference type="CDD" id="cd07025">
    <property type="entry name" value="Peptidase_S66"/>
    <property type="match status" value="1"/>
</dbReference>
<dbReference type="SUPFAM" id="SSF141986">
    <property type="entry name" value="LD-carboxypeptidase A C-terminal domain-like"/>
    <property type="match status" value="1"/>
</dbReference>
<reference evidence="9 10" key="1">
    <citation type="submission" date="2010-10" db="EMBL/GenBank/DDBJ databases">
        <title>The Genome Sequence of Bacteroides eggerthii strain 1_2_48FAA.</title>
        <authorList>
            <consortium name="The Broad Institute Genome Sequencing Platform"/>
            <person name="Ward D."/>
            <person name="Earl A."/>
            <person name="Feldgarden M."/>
            <person name="Young S.K."/>
            <person name="Gargeya S."/>
            <person name="Zeng Q."/>
            <person name="Alvarado L."/>
            <person name="Berlin A."/>
            <person name="Bochicchio J."/>
            <person name="Chapman S.B."/>
            <person name="Chen Z."/>
            <person name="Freedman E."/>
            <person name="Gellesch M."/>
            <person name="Goldberg J."/>
            <person name="Griggs A."/>
            <person name="Gujja S."/>
            <person name="Heilman E."/>
            <person name="Heiman D."/>
            <person name="Howarth C."/>
            <person name="Mehta T."/>
            <person name="Neiman D."/>
            <person name="Pearson M."/>
            <person name="Roberts A."/>
            <person name="Saif S."/>
            <person name="Shea T."/>
            <person name="Shenoy N."/>
            <person name="Sisk P."/>
            <person name="Stolte C."/>
            <person name="Sykes S."/>
            <person name="White J."/>
            <person name="Yandava C."/>
            <person name="Allen-Vercoe E."/>
            <person name="Ambrose C."/>
            <person name="Strauss J."/>
            <person name="Daigneault M."/>
            <person name="Haas B."/>
            <person name="Nusbaum C."/>
            <person name="Birren B."/>
        </authorList>
    </citation>
    <scope>NUCLEOTIDE SEQUENCE [LARGE SCALE GENOMIC DNA]</scope>
    <source>
        <strain evidence="9 10">1_2_48FAA</strain>
    </source>
</reference>
<dbReference type="Pfam" id="PF02016">
    <property type="entry name" value="Peptidase_S66"/>
    <property type="match status" value="1"/>
</dbReference>
<protein>
    <submittedName>
        <fullName evidence="9">LD-carboxypeptidase</fullName>
    </submittedName>
</protein>
<dbReference type="PANTHER" id="PTHR30237:SF2">
    <property type="entry name" value="MUREIN TETRAPEPTIDE CARBOXYPEPTIDASE"/>
    <property type="match status" value="1"/>
</dbReference>
<feature type="active site" description="Charge relay system" evidence="6">
    <location>
        <position position="244"/>
    </location>
</feature>
<evidence type="ECO:0000259" key="7">
    <source>
        <dbReference type="Pfam" id="PF02016"/>
    </source>
</evidence>
<dbReference type="InterPro" id="IPR027478">
    <property type="entry name" value="LdcA_N"/>
</dbReference>
<evidence type="ECO:0000256" key="5">
    <source>
        <dbReference type="ARBA" id="ARBA00022825"/>
    </source>
</evidence>
<evidence type="ECO:0000256" key="2">
    <source>
        <dbReference type="ARBA" id="ARBA00022645"/>
    </source>
</evidence>
<organism evidence="9 10">
    <name type="scientific">Bacteroides eggerthii 1_2_48FAA</name>
    <dbReference type="NCBI Taxonomy" id="665953"/>
    <lineage>
        <taxon>Bacteria</taxon>
        <taxon>Pseudomonadati</taxon>
        <taxon>Bacteroidota</taxon>
        <taxon>Bacteroidia</taxon>
        <taxon>Bacteroidales</taxon>
        <taxon>Bacteroidaceae</taxon>
        <taxon>Bacteroides</taxon>
    </lineage>
</organism>
<keyword evidence="5" id="KW-0720">Serine protease</keyword>
<comment type="similarity">
    <text evidence="1">Belongs to the peptidase S66 family.</text>
</comment>
<sequence length="344" mass="38264">MPEYDIKEKNSVKHCVLCGELCTFAINTEIYNMNSLIFPPYVHEGDRVIILSPSSKIDKSFLKGAKKRLKSWGLEVVIAKHAGSAHGTYAGSIQQRLKDLQEAMDDEKAKIILCSRGGYGAVHLAGKLDFTKFRQHPKWLIGFSDITALHNVFQHNGFASLHAPMARHLTVEPEDDFCTLALKDILFGNKLQEETAFGYTCPAHKLNHKGEGTGILRGGNISVFYGLRGTPYDIPAEGTILFIEDIGERPHAVERMMYNLKLGGILEKLSGLIIGQFTEYEENMSLGKDLYGALADLVKEYDYPICFGFPVGHVTMNVPMINGAQVTLEVGKKEVKLSFNTHKE</sequence>
<gene>
    <name evidence="9" type="ORF">HMPREF1016_02641</name>
</gene>
<dbReference type="Gene3D" id="3.40.50.10740">
    <property type="entry name" value="Class I glutamine amidotransferase-like"/>
    <property type="match status" value="1"/>
</dbReference>
<name>E5X185_9BACE</name>
<keyword evidence="3" id="KW-0645">Protease</keyword>
<dbReference type="InterPro" id="IPR003507">
    <property type="entry name" value="S66_fam"/>
</dbReference>
<dbReference type="GO" id="GO:0008236">
    <property type="term" value="F:serine-type peptidase activity"/>
    <property type="evidence" value="ECO:0007669"/>
    <property type="project" value="UniProtKB-KW"/>
</dbReference>
<dbReference type="Proteomes" id="UP000003246">
    <property type="component" value="Unassembled WGS sequence"/>
</dbReference>
<dbReference type="PIRSF" id="PIRSF028757">
    <property type="entry name" value="LD-carboxypeptidase"/>
    <property type="match status" value="1"/>
</dbReference>
<feature type="domain" description="LD-carboxypeptidase C-terminal" evidence="8">
    <location>
        <begin position="213"/>
        <end position="328"/>
    </location>
</feature>
<evidence type="ECO:0000256" key="3">
    <source>
        <dbReference type="ARBA" id="ARBA00022670"/>
    </source>
</evidence>
<evidence type="ECO:0000259" key="8">
    <source>
        <dbReference type="Pfam" id="PF17676"/>
    </source>
</evidence>
<feature type="active site" description="Nucleophile" evidence="6">
    <location>
        <position position="144"/>
    </location>
</feature>
<feature type="active site" description="Charge relay system" evidence="6">
    <location>
        <position position="313"/>
    </location>
</feature>
<dbReference type="InterPro" id="IPR029062">
    <property type="entry name" value="Class_I_gatase-like"/>
</dbReference>
<dbReference type="InterPro" id="IPR027461">
    <property type="entry name" value="Carboxypeptidase_A_C_sf"/>
</dbReference>
<dbReference type="Gene3D" id="3.50.30.60">
    <property type="entry name" value="LD-carboxypeptidase A C-terminal domain-like"/>
    <property type="match status" value="1"/>
</dbReference>
<evidence type="ECO:0000256" key="6">
    <source>
        <dbReference type="PIRSR" id="PIRSR028757-1"/>
    </source>
</evidence>
<keyword evidence="4" id="KW-0378">Hydrolase</keyword>
<evidence type="ECO:0000313" key="9">
    <source>
        <dbReference type="EMBL" id="EFV29140.1"/>
    </source>
</evidence>
<evidence type="ECO:0000313" key="10">
    <source>
        <dbReference type="Proteomes" id="UP000003246"/>
    </source>
</evidence>
<dbReference type="EMBL" id="ACWG01000033">
    <property type="protein sequence ID" value="EFV29140.1"/>
    <property type="molecule type" value="Genomic_DNA"/>
</dbReference>
<proteinExistence type="inferred from homology"/>
<dbReference type="GO" id="GO:0006508">
    <property type="term" value="P:proteolysis"/>
    <property type="evidence" value="ECO:0007669"/>
    <property type="project" value="UniProtKB-KW"/>
</dbReference>
<dbReference type="InterPro" id="IPR040449">
    <property type="entry name" value="Peptidase_S66_N"/>
</dbReference>
<dbReference type="PANTHER" id="PTHR30237">
    <property type="entry name" value="MURAMOYLTETRAPEPTIDE CARBOXYPEPTIDASE"/>
    <property type="match status" value="1"/>
</dbReference>
<dbReference type="AlphaFoldDB" id="E5X185"/>
<dbReference type="GO" id="GO:0004180">
    <property type="term" value="F:carboxypeptidase activity"/>
    <property type="evidence" value="ECO:0007669"/>
    <property type="project" value="UniProtKB-KW"/>
</dbReference>
<dbReference type="SUPFAM" id="SSF52317">
    <property type="entry name" value="Class I glutamine amidotransferase-like"/>
    <property type="match status" value="1"/>
</dbReference>
<dbReference type="Pfam" id="PF17676">
    <property type="entry name" value="Peptidase_S66C"/>
    <property type="match status" value="1"/>
</dbReference>
<dbReference type="InterPro" id="IPR040921">
    <property type="entry name" value="Peptidase_S66C"/>
</dbReference>
<keyword evidence="2 9" id="KW-0121">Carboxypeptidase</keyword>
<comment type="caution">
    <text evidence="9">The sequence shown here is derived from an EMBL/GenBank/DDBJ whole genome shotgun (WGS) entry which is preliminary data.</text>
</comment>
<evidence type="ECO:0000256" key="1">
    <source>
        <dbReference type="ARBA" id="ARBA00010233"/>
    </source>
</evidence>